<dbReference type="EMBL" id="PZKG01000181">
    <property type="protein sequence ID" value="PTE19782.1"/>
    <property type="molecule type" value="Genomic_DNA"/>
</dbReference>
<evidence type="ECO:0000256" key="1">
    <source>
        <dbReference type="SAM" id="MobiDB-lite"/>
    </source>
</evidence>
<name>A0A2T4JPD9_9RHOB</name>
<dbReference type="InterPro" id="IPR029787">
    <property type="entry name" value="Nucleotide_cyclase"/>
</dbReference>
<sequence>MYEEQAQQFRSRLGRGRCRHGRGGGAAHQTQTAPGRQAVAPGRISEDRCIRGLLQVWKDGPPACVAGVDLDRFKLINDPHGRPAGDKVLRNVVLSAGQGSAAPQSKVLAEVDAVRPKMGQRLHHFDRLREGLVVIARATFAAASSVFAPAVTVSRGVLQSSWPRAVFAAVRLVCRALRFAPRSPRGAAC</sequence>
<dbReference type="InterPro" id="IPR043128">
    <property type="entry name" value="Rev_trsase/Diguanyl_cyclase"/>
</dbReference>
<proteinExistence type="predicted"/>
<gene>
    <name evidence="2" type="ORF">C5F48_21060</name>
</gene>
<keyword evidence="3" id="KW-1185">Reference proteome</keyword>
<evidence type="ECO:0000313" key="2">
    <source>
        <dbReference type="EMBL" id="PTE19782.1"/>
    </source>
</evidence>
<dbReference type="Proteomes" id="UP000241010">
    <property type="component" value="Unassembled WGS sequence"/>
</dbReference>
<evidence type="ECO:0000313" key="3">
    <source>
        <dbReference type="Proteomes" id="UP000241010"/>
    </source>
</evidence>
<accession>A0A2T4JPD9</accession>
<dbReference type="AlphaFoldDB" id="A0A2T4JPD9"/>
<reference evidence="2 3" key="1">
    <citation type="submission" date="2018-03" db="EMBL/GenBank/DDBJ databases">
        <title>Cereibacter changlensis.</title>
        <authorList>
            <person name="Meyer T.E."/>
            <person name="Miller S."/>
            <person name="Lodha T."/>
            <person name="Gandham S."/>
            <person name="Chintalapati S."/>
            <person name="Chintalapati V.R."/>
        </authorList>
    </citation>
    <scope>NUCLEOTIDE SEQUENCE [LARGE SCALE GENOMIC DNA]</scope>
    <source>
        <strain evidence="2 3">JA139</strain>
    </source>
</reference>
<feature type="compositionally biased region" description="Basic residues" evidence="1">
    <location>
        <begin position="12"/>
        <end position="22"/>
    </location>
</feature>
<feature type="region of interest" description="Disordered" evidence="1">
    <location>
        <begin position="1"/>
        <end position="40"/>
    </location>
</feature>
<dbReference type="OrthoDB" id="9812260at2"/>
<dbReference type="SUPFAM" id="SSF55073">
    <property type="entry name" value="Nucleotide cyclase"/>
    <property type="match status" value="1"/>
</dbReference>
<organism evidence="2 3">
    <name type="scientific">Cereibacter changlensis JA139</name>
    <dbReference type="NCBI Taxonomy" id="1188249"/>
    <lineage>
        <taxon>Bacteria</taxon>
        <taxon>Pseudomonadati</taxon>
        <taxon>Pseudomonadota</taxon>
        <taxon>Alphaproteobacteria</taxon>
        <taxon>Rhodobacterales</taxon>
        <taxon>Paracoccaceae</taxon>
        <taxon>Cereibacter</taxon>
    </lineage>
</organism>
<comment type="caution">
    <text evidence="2">The sequence shown here is derived from an EMBL/GenBank/DDBJ whole genome shotgun (WGS) entry which is preliminary data.</text>
</comment>
<dbReference type="Gene3D" id="3.30.70.270">
    <property type="match status" value="1"/>
</dbReference>
<protein>
    <submittedName>
        <fullName evidence="2">Uncharacterized protein</fullName>
    </submittedName>
</protein>